<evidence type="ECO:0000313" key="2">
    <source>
        <dbReference type="EMBL" id="KAK4589525.1"/>
    </source>
</evidence>
<dbReference type="PANTHER" id="PTHR34287">
    <property type="entry name" value="OS06G0551500 PROTEIN-RELATED"/>
    <property type="match status" value="1"/>
</dbReference>
<keyword evidence="1" id="KW-0812">Transmembrane</keyword>
<evidence type="ECO:0000313" key="3">
    <source>
        <dbReference type="Proteomes" id="UP001324115"/>
    </source>
</evidence>
<protein>
    <submittedName>
        <fullName evidence="2">Uncharacterized protein</fullName>
    </submittedName>
</protein>
<gene>
    <name evidence="2" type="ORF">RGQ29_020199</name>
</gene>
<keyword evidence="3" id="KW-1185">Reference proteome</keyword>
<dbReference type="EMBL" id="JAXUIC010000005">
    <property type="protein sequence ID" value="KAK4589525.1"/>
    <property type="molecule type" value="Genomic_DNA"/>
</dbReference>
<sequence>MIIIAYSHTRPHPSSHLNVSFYLKLYVVSFSISHTNHQAALYFFIILCTIGFFLSMSISEIPSSPSPQRVELVSKSRSERLVQKFSDVSEFNFDYEQSGLWSPPIQRRVFMSSPGRILTEDEMLARLRKVMHTRPPKKHKFCFNLLVCCF</sequence>
<reference evidence="2 3" key="1">
    <citation type="journal article" date="2023" name="G3 (Bethesda)">
        <title>A haplotype-resolved chromosome-scale genome for Quercus rubra L. provides insights into the genetics of adaptive traits for red oak species.</title>
        <authorList>
            <person name="Kapoor B."/>
            <person name="Jenkins J."/>
            <person name="Schmutz J."/>
            <person name="Zhebentyayeva T."/>
            <person name="Kuelheim C."/>
            <person name="Coggeshall M."/>
            <person name="Heim C."/>
            <person name="Lasky J.R."/>
            <person name="Leites L."/>
            <person name="Islam-Faridi N."/>
            <person name="Romero-Severson J."/>
            <person name="DeLeo V.L."/>
            <person name="Lucas S.M."/>
            <person name="Lazic D."/>
            <person name="Gailing O."/>
            <person name="Carlson J."/>
            <person name="Staton M."/>
        </authorList>
    </citation>
    <scope>NUCLEOTIDE SEQUENCE [LARGE SCALE GENOMIC DNA]</scope>
    <source>
        <strain evidence="2">Pseudo-F2</strain>
    </source>
</reference>
<proteinExistence type="predicted"/>
<dbReference type="Proteomes" id="UP001324115">
    <property type="component" value="Unassembled WGS sequence"/>
</dbReference>
<keyword evidence="1" id="KW-0472">Membrane</keyword>
<name>A0AAN7IX57_QUERU</name>
<dbReference type="AlphaFoldDB" id="A0AAN7IX57"/>
<comment type="caution">
    <text evidence="2">The sequence shown here is derived from an EMBL/GenBank/DDBJ whole genome shotgun (WGS) entry which is preliminary data.</text>
</comment>
<organism evidence="2 3">
    <name type="scientific">Quercus rubra</name>
    <name type="common">Northern red oak</name>
    <name type="synonym">Quercus borealis</name>
    <dbReference type="NCBI Taxonomy" id="3512"/>
    <lineage>
        <taxon>Eukaryota</taxon>
        <taxon>Viridiplantae</taxon>
        <taxon>Streptophyta</taxon>
        <taxon>Embryophyta</taxon>
        <taxon>Tracheophyta</taxon>
        <taxon>Spermatophyta</taxon>
        <taxon>Magnoliopsida</taxon>
        <taxon>eudicotyledons</taxon>
        <taxon>Gunneridae</taxon>
        <taxon>Pentapetalae</taxon>
        <taxon>rosids</taxon>
        <taxon>fabids</taxon>
        <taxon>Fagales</taxon>
        <taxon>Fagaceae</taxon>
        <taxon>Quercus</taxon>
    </lineage>
</organism>
<evidence type="ECO:0000256" key="1">
    <source>
        <dbReference type="SAM" id="Phobius"/>
    </source>
</evidence>
<feature type="transmembrane region" description="Helical" evidence="1">
    <location>
        <begin position="39"/>
        <end position="59"/>
    </location>
</feature>
<accession>A0AAN7IX57</accession>
<keyword evidence="1" id="KW-1133">Transmembrane helix</keyword>
<dbReference type="PANTHER" id="PTHR34287:SF2">
    <property type="match status" value="1"/>
</dbReference>